<dbReference type="EMBL" id="JAVTLL010000050">
    <property type="protein sequence ID" value="MDT7847464.1"/>
    <property type="molecule type" value="Genomic_DNA"/>
</dbReference>
<feature type="transmembrane region" description="Helical" evidence="2">
    <location>
        <begin position="379"/>
        <end position="400"/>
    </location>
</feature>
<organism evidence="3 4">
    <name type="scientific">Streptomyces justiciae</name>
    <dbReference type="NCBI Taxonomy" id="2780140"/>
    <lineage>
        <taxon>Bacteria</taxon>
        <taxon>Bacillati</taxon>
        <taxon>Actinomycetota</taxon>
        <taxon>Actinomycetes</taxon>
        <taxon>Kitasatosporales</taxon>
        <taxon>Streptomycetaceae</taxon>
        <taxon>Streptomyces</taxon>
    </lineage>
</organism>
<comment type="caution">
    <text evidence="3">The sequence shown here is derived from an EMBL/GenBank/DDBJ whole genome shotgun (WGS) entry which is preliminary data.</text>
</comment>
<keyword evidence="2" id="KW-1133">Transmembrane helix</keyword>
<evidence type="ECO:0000256" key="2">
    <source>
        <dbReference type="SAM" id="Phobius"/>
    </source>
</evidence>
<feature type="transmembrane region" description="Helical" evidence="2">
    <location>
        <begin position="168"/>
        <end position="187"/>
    </location>
</feature>
<feature type="transmembrane region" description="Helical" evidence="2">
    <location>
        <begin position="308"/>
        <end position="333"/>
    </location>
</feature>
<feature type="transmembrane region" description="Helical" evidence="2">
    <location>
        <begin position="244"/>
        <end position="262"/>
    </location>
</feature>
<name>A0ABU3M7J2_9ACTN</name>
<keyword evidence="4" id="KW-1185">Reference proteome</keyword>
<evidence type="ECO:0000313" key="3">
    <source>
        <dbReference type="EMBL" id="MDT7847464.1"/>
    </source>
</evidence>
<feature type="transmembrane region" description="Helical" evidence="2">
    <location>
        <begin position="435"/>
        <end position="457"/>
    </location>
</feature>
<feature type="transmembrane region" description="Helical" evidence="2">
    <location>
        <begin position="193"/>
        <end position="212"/>
    </location>
</feature>
<evidence type="ECO:0000256" key="1">
    <source>
        <dbReference type="SAM" id="MobiDB-lite"/>
    </source>
</evidence>
<evidence type="ECO:0000313" key="4">
    <source>
        <dbReference type="Proteomes" id="UP001257948"/>
    </source>
</evidence>
<proteinExistence type="predicted"/>
<keyword evidence="2" id="KW-0472">Membrane</keyword>
<reference evidence="4" key="1">
    <citation type="submission" date="2023-07" db="EMBL/GenBank/DDBJ databases">
        <title>Draft genome sequence of the endophytic actinobacterium Streptomyces justiciae WPN32, a potential antibiotic producer.</title>
        <authorList>
            <person name="Yasawong M."/>
            <person name="Pana W."/>
            <person name="Ganta P."/>
            <person name="Santapan N."/>
            <person name="Songngamsuk T."/>
            <person name="Phatcharaharikarn M."/>
            <person name="Kerdtoob S."/>
            <person name="Nantapong N."/>
        </authorList>
    </citation>
    <scope>NUCLEOTIDE SEQUENCE [LARGE SCALE GENOMIC DNA]</scope>
    <source>
        <strain evidence="4">WPN32</strain>
    </source>
</reference>
<sequence>MSGSLWLPPGARPDTFPTIPKQRTTPSWAGPDPVDELAARLDDFVAAAVHPDEIAALLESDGLSDDQIRERYGVKNSFALAEELYERVPRRHPEPEAPPHDPWRASLLTCLLRGVVFALPGFAYVLAAAAPLPLLAGALTGWTWNQALAHRAYTWLGLGDERAAKRSLLRGAPTGVVLGTLVAWLASGTPDRSVAFAAGQSLYLGASTILLVRARERALLLALLPMATGAVVALFCGVPEVARLVLLLAPLTAVAILALLEVMPRGNADKGRGAVFNVRLPPRGRDQPQRTRSRKTTMGPPLSSSVPYALFGLATGTLVLHAALADTLTALILTLSMGPAEYLLHRLRSASTTALRSSTTPTAFRRAATRTLLHSLTTYLLTLLTLALTTGISPTPLLLLGTVLWTALLLQSFGAILSTTAICSVAALAQTFAPLTALTVYATTATPQAALACALLGKATAHR</sequence>
<dbReference type="RefSeq" id="WP_314207654.1">
    <property type="nucleotide sequence ID" value="NZ_JAVTLL010000050.1"/>
</dbReference>
<feature type="transmembrane region" description="Helical" evidence="2">
    <location>
        <begin position="407"/>
        <end position="429"/>
    </location>
</feature>
<gene>
    <name evidence="3" type="ORF">RQC66_42785</name>
</gene>
<protein>
    <recommendedName>
        <fullName evidence="5">Integral membrane protein</fullName>
    </recommendedName>
</protein>
<accession>A0ABU3M7J2</accession>
<evidence type="ECO:0008006" key="5">
    <source>
        <dbReference type="Google" id="ProtNLM"/>
    </source>
</evidence>
<dbReference type="Proteomes" id="UP001257948">
    <property type="component" value="Unassembled WGS sequence"/>
</dbReference>
<feature type="region of interest" description="Disordered" evidence="1">
    <location>
        <begin position="1"/>
        <end position="32"/>
    </location>
</feature>
<feature type="transmembrane region" description="Helical" evidence="2">
    <location>
        <begin position="121"/>
        <end position="144"/>
    </location>
</feature>
<keyword evidence="2" id="KW-0812">Transmembrane</keyword>
<feature type="transmembrane region" description="Helical" evidence="2">
    <location>
        <begin position="219"/>
        <end position="238"/>
    </location>
</feature>
<feature type="region of interest" description="Disordered" evidence="1">
    <location>
        <begin position="277"/>
        <end position="301"/>
    </location>
</feature>